<dbReference type="SUPFAM" id="SSF52540">
    <property type="entry name" value="P-loop containing nucleoside triphosphate hydrolases"/>
    <property type="match status" value="1"/>
</dbReference>
<dbReference type="EMBL" id="LR215039">
    <property type="protein sequence ID" value="VEU76468.1"/>
    <property type="molecule type" value="Genomic_DNA"/>
</dbReference>
<sequence length="184" mass="20931">MMFWKDTKGTLEVITGPMFAGKSAELIKRLTILKIAQVKFLVFKPEFDTRFGDDVIVSRTGSNLKAISLKQPSDVWEYLTKDIKAVAFDEVHFFDESIFEVINQLISKGVRVIVSGLDMDFAGKSFAITAELLAQADYVSKLKAVCMKCYEQASLSYRKVKSQERHLLGDSEYEARCRQCHRVK</sequence>
<dbReference type="SUPFAM" id="SSF57716">
    <property type="entry name" value="Glucocorticoid receptor-like (DNA-binding domain)"/>
    <property type="match status" value="1"/>
</dbReference>
<dbReference type="PANTHER" id="PTHR11441:SF0">
    <property type="entry name" value="THYMIDINE KINASE, CYTOSOLIC"/>
    <property type="match status" value="1"/>
</dbReference>
<dbReference type="InterPro" id="IPR027417">
    <property type="entry name" value="P-loop_NTPase"/>
</dbReference>
<protein>
    <recommendedName>
        <fullName evidence="2 8">Thymidine kinase</fullName>
        <ecNumber evidence="2 8">2.7.1.21</ecNumber>
    </recommendedName>
</protein>
<keyword evidence="6 8" id="KW-0418">Kinase</keyword>
<dbReference type="EC" id="2.7.1.21" evidence="2 8"/>
<feature type="binding site" evidence="8">
    <location>
        <position position="149"/>
    </location>
    <ligand>
        <name>Zn(2+)</name>
        <dbReference type="ChEBI" id="CHEBI:29105"/>
    </ligand>
</feature>
<evidence type="ECO:0000313" key="14">
    <source>
        <dbReference type="Proteomes" id="UP000289497"/>
    </source>
</evidence>
<feature type="binding site" evidence="8">
    <location>
        <position position="180"/>
    </location>
    <ligand>
        <name>Zn(2+)</name>
        <dbReference type="ChEBI" id="CHEBI:29105"/>
    </ligand>
</feature>
<feature type="binding site" evidence="8">
    <location>
        <begin position="89"/>
        <end position="92"/>
    </location>
    <ligand>
        <name>ATP</name>
        <dbReference type="ChEBI" id="CHEBI:30616"/>
    </ligand>
</feature>
<evidence type="ECO:0000313" key="13">
    <source>
        <dbReference type="EMBL" id="VEU76468.1"/>
    </source>
</evidence>
<dbReference type="PIRSF" id="PIRSF035805">
    <property type="entry name" value="TK_cell"/>
    <property type="match status" value="1"/>
</dbReference>
<gene>
    <name evidence="8 13" type="primary">tdk</name>
    <name evidence="13" type="ORF">NCTC10179_00654</name>
</gene>
<feature type="binding site" evidence="8">
    <location>
        <begin position="16"/>
        <end position="23"/>
    </location>
    <ligand>
        <name>ATP</name>
        <dbReference type="ChEBI" id="CHEBI:30616"/>
    </ligand>
</feature>
<feature type="binding site" evidence="8">
    <location>
        <position position="146"/>
    </location>
    <ligand>
        <name>Zn(2+)</name>
        <dbReference type="ChEBI" id="CHEBI:29105"/>
    </ligand>
</feature>
<keyword evidence="3 8" id="KW-0237">DNA synthesis</keyword>
<keyword evidence="8" id="KW-0963">Cytoplasm</keyword>
<keyword evidence="5 8" id="KW-0547">Nucleotide-binding</keyword>
<reference evidence="13 14" key="1">
    <citation type="submission" date="2019-01" db="EMBL/GenBank/DDBJ databases">
        <authorList>
            <consortium name="Pathogen Informatics"/>
        </authorList>
    </citation>
    <scope>NUCLEOTIDE SEQUENCE [LARGE SCALE GENOMIC DNA]</scope>
    <source>
        <strain evidence="13 14">NCTC10179</strain>
    </source>
</reference>
<evidence type="ECO:0000256" key="12">
    <source>
        <dbReference type="RuleBase" id="RU004165"/>
    </source>
</evidence>
<evidence type="ECO:0000256" key="1">
    <source>
        <dbReference type="ARBA" id="ARBA00007587"/>
    </source>
</evidence>
<keyword evidence="14" id="KW-1185">Reference proteome</keyword>
<dbReference type="KEGG" id="mcou:NCTC10179_00654"/>
<dbReference type="GO" id="GO:0008270">
    <property type="term" value="F:zinc ion binding"/>
    <property type="evidence" value="ECO:0007669"/>
    <property type="project" value="UniProtKB-UniRule"/>
</dbReference>
<comment type="similarity">
    <text evidence="1 8 12">Belongs to the thymidine kinase family.</text>
</comment>
<proteinExistence type="inferred from homology"/>
<evidence type="ECO:0000256" key="4">
    <source>
        <dbReference type="ARBA" id="ARBA00022679"/>
    </source>
</evidence>
<evidence type="ECO:0000256" key="11">
    <source>
        <dbReference type="RuleBase" id="RU000544"/>
    </source>
</evidence>
<feature type="binding site" evidence="8">
    <location>
        <position position="177"/>
    </location>
    <ligand>
        <name>Zn(2+)</name>
        <dbReference type="ChEBI" id="CHEBI:29105"/>
    </ligand>
</feature>
<name>A0A449B7A6_9BACT</name>
<comment type="catalytic activity">
    <reaction evidence="8 11">
        <text>thymidine + ATP = dTMP + ADP + H(+)</text>
        <dbReference type="Rhea" id="RHEA:19129"/>
        <dbReference type="ChEBI" id="CHEBI:15378"/>
        <dbReference type="ChEBI" id="CHEBI:17748"/>
        <dbReference type="ChEBI" id="CHEBI:30616"/>
        <dbReference type="ChEBI" id="CHEBI:63528"/>
        <dbReference type="ChEBI" id="CHEBI:456216"/>
        <dbReference type="EC" id="2.7.1.21"/>
    </reaction>
</comment>
<dbReference type="InterPro" id="IPR001267">
    <property type="entry name" value="Thymidine_kinase"/>
</dbReference>
<organism evidence="13 14">
    <name type="scientific">Mycoplasmopsis columboralis</name>
    <dbReference type="NCBI Taxonomy" id="171282"/>
    <lineage>
        <taxon>Bacteria</taxon>
        <taxon>Bacillati</taxon>
        <taxon>Mycoplasmatota</taxon>
        <taxon>Mycoplasmoidales</taxon>
        <taxon>Metamycoplasmataceae</taxon>
        <taxon>Mycoplasmopsis</taxon>
    </lineage>
</organism>
<accession>A0A449B7A6</accession>
<keyword evidence="8" id="KW-0862">Zinc</keyword>
<keyword evidence="7 8" id="KW-0067">ATP-binding</keyword>
<dbReference type="NCBIfam" id="NF003296">
    <property type="entry name" value="PRK04296.1-1"/>
    <property type="match status" value="1"/>
</dbReference>
<dbReference type="GO" id="GO:0071897">
    <property type="term" value="P:DNA biosynthetic process"/>
    <property type="evidence" value="ECO:0007669"/>
    <property type="project" value="UniProtKB-KW"/>
</dbReference>
<feature type="binding site" evidence="10">
    <location>
        <position position="173"/>
    </location>
    <ligand>
        <name>substrate</name>
    </ligand>
</feature>
<dbReference type="GO" id="GO:0005524">
    <property type="term" value="F:ATP binding"/>
    <property type="evidence" value="ECO:0007669"/>
    <property type="project" value="UniProtKB-UniRule"/>
</dbReference>
<evidence type="ECO:0000256" key="10">
    <source>
        <dbReference type="PIRSR" id="PIRSR035805-2"/>
    </source>
</evidence>
<evidence type="ECO:0000256" key="6">
    <source>
        <dbReference type="ARBA" id="ARBA00022777"/>
    </source>
</evidence>
<evidence type="ECO:0000256" key="7">
    <source>
        <dbReference type="ARBA" id="ARBA00022840"/>
    </source>
</evidence>
<dbReference type="AlphaFoldDB" id="A0A449B7A6"/>
<dbReference type="GO" id="GO:0004797">
    <property type="term" value="F:thymidine kinase activity"/>
    <property type="evidence" value="ECO:0007669"/>
    <property type="project" value="UniProtKB-UniRule"/>
</dbReference>
<comment type="subunit">
    <text evidence="8">Homotetramer.</text>
</comment>
<dbReference type="PANTHER" id="PTHR11441">
    <property type="entry name" value="THYMIDINE KINASE"/>
    <property type="match status" value="1"/>
</dbReference>
<dbReference type="HAMAP" id="MF_00124">
    <property type="entry name" value="Thymidine_kinase"/>
    <property type="match status" value="1"/>
</dbReference>
<evidence type="ECO:0000256" key="8">
    <source>
        <dbReference type="HAMAP-Rule" id="MF_00124"/>
    </source>
</evidence>
<evidence type="ECO:0000256" key="9">
    <source>
        <dbReference type="PIRSR" id="PIRSR035805-1"/>
    </source>
</evidence>
<dbReference type="Pfam" id="PF00265">
    <property type="entry name" value="TK"/>
    <property type="match status" value="1"/>
</dbReference>
<keyword evidence="4 8" id="KW-0808">Transferase</keyword>
<evidence type="ECO:0000256" key="5">
    <source>
        <dbReference type="ARBA" id="ARBA00022741"/>
    </source>
</evidence>
<comment type="subcellular location">
    <subcellularLocation>
        <location evidence="8">Cytoplasm</location>
    </subcellularLocation>
</comment>
<dbReference type="GO" id="GO:0046104">
    <property type="term" value="P:thymidine metabolic process"/>
    <property type="evidence" value="ECO:0007669"/>
    <property type="project" value="TreeGrafter"/>
</dbReference>
<dbReference type="Gene3D" id="3.30.60.20">
    <property type="match status" value="1"/>
</dbReference>
<dbReference type="GO" id="GO:0005829">
    <property type="term" value="C:cytosol"/>
    <property type="evidence" value="ECO:0007669"/>
    <property type="project" value="TreeGrafter"/>
</dbReference>
<dbReference type="Gene3D" id="3.40.50.300">
    <property type="entry name" value="P-loop containing nucleotide triphosphate hydrolases"/>
    <property type="match status" value="1"/>
</dbReference>
<evidence type="ECO:0000256" key="2">
    <source>
        <dbReference type="ARBA" id="ARBA00012118"/>
    </source>
</evidence>
<evidence type="ECO:0000256" key="3">
    <source>
        <dbReference type="ARBA" id="ARBA00022634"/>
    </source>
</evidence>
<dbReference type="Proteomes" id="UP000289497">
    <property type="component" value="Chromosome"/>
</dbReference>
<keyword evidence="8" id="KW-0479">Metal-binding</keyword>
<feature type="active site" description="Proton acceptor" evidence="8 9">
    <location>
        <position position="90"/>
    </location>
</feature>